<evidence type="ECO:0000313" key="2">
    <source>
        <dbReference type="Proteomes" id="UP000298327"/>
    </source>
</evidence>
<dbReference type="EMBL" id="SEOQ01000750">
    <property type="protein sequence ID" value="TFY57448.1"/>
    <property type="molecule type" value="Genomic_DNA"/>
</dbReference>
<accession>A0A4Y9Y6B3</accession>
<keyword evidence="2" id="KW-1185">Reference proteome</keyword>
<gene>
    <name evidence="1" type="ORF">EVG20_g8547</name>
</gene>
<dbReference type="AlphaFoldDB" id="A0A4Y9Y6B3"/>
<comment type="caution">
    <text evidence="1">The sequence shown here is derived from an EMBL/GenBank/DDBJ whole genome shotgun (WGS) entry which is preliminary data.</text>
</comment>
<proteinExistence type="predicted"/>
<dbReference type="Proteomes" id="UP000298327">
    <property type="component" value="Unassembled WGS sequence"/>
</dbReference>
<organism evidence="1 2">
    <name type="scientific">Dentipellis fragilis</name>
    <dbReference type="NCBI Taxonomy" id="205917"/>
    <lineage>
        <taxon>Eukaryota</taxon>
        <taxon>Fungi</taxon>
        <taxon>Dikarya</taxon>
        <taxon>Basidiomycota</taxon>
        <taxon>Agaricomycotina</taxon>
        <taxon>Agaricomycetes</taxon>
        <taxon>Russulales</taxon>
        <taxon>Hericiaceae</taxon>
        <taxon>Dentipellis</taxon>
    </lineage>
</organism>
<protein>
    <submittedName>
        <fullName evidence="1">Uncharacterized protein</fullName>
    </submittedName>
</protein>
<evidence type="ECO:0000313" key="1">
    <source>
        <dbReference type="EMBL" id="TFY57448.1"/>
    </source>
</evidence>
<reference evidence="1 2" key="1">
    <citation type="submission" date="2019-02" db="EMBL/GenBank/DDBJ databases">
        <title>Genome sequencing of the rare red list fungi Dentipellis fragilis.</title>
        <authorList>
            <person name="Buettner E."/>
            <person name="Kellner H."/>
        </authorList>
    </citation>
    <scope>NUCLEOTIDE SEQUENCE [LARGE SCALE GENOMIC DNA]</scope>
    <source>
        <strain evidence="1 2">DSM 105465</strain>
    </source>
</reference>
<dbReference type="OrthoDB" id="3318227at2759"/>
<name>A0A4Y9Y6B3_9AGAM</name>
<sequence>MPRPRYFSSSVTRTPVEIPHDSATAVDRWLRANLDRRLMRADPCQVTTEMYPEDVMITVRKHRSDRGGGTREELPTYTLFIQITIFEDADIEPRFRESPVAILERWEGLARVPRSNWRFFMDDWEMVTFRQPRCIASELFVVLARSDENIKEHYSSGMLRWASAVSMVHQARAFVLRRARALNNHEQLPRRSVRLAHRARSQR</sequence>